<keyword evidence="9" id="KW-1185">Reference proteome</keyword>
<protein>
    <recommendedName>
        <fullName evidence="7">Phosphatidylglycerol lysyltransferase C-terminal domain-containing protein</fullName>
    </recommendedName>
</protein>
<organism evidence="8 9">
    <name type="scientific">Corynebacterium vitaeruminis DSM 20294</name>
    <dbReference type="NCBI Taxonomy" id="1224164"/>
    <lineage>
        <taxon>Bacteria</taxon>
        <taxon>Bacillati</taxon>
        <taxon>Actinomycetota</taxon>
        <taxon>Actinomycetes</taxon>
        <taxon>Mycobacteriales</taxon>
        <taxon>Corynebacteriaceae</taxon>
        <taxon>Corynebacterium</taxon>
    </lineage>
</organism>
<accession>W5Y0W2</accession>
<evidence type="ECO:0000313" key="9">
    <source>
        <dbReference type="Proteomes" id="UP000019222"/>
    </source>
</evidence>
<comment type="subcellular location">
    <subcellularLocation>
        <location evidence="1">Cell membrane</location>
        <topology evidence="1">Multi-pass membrane protein</topology>
    </subcellularLocation>
</comment>
<feature type="transmembrane region" description="Helical" evidence="6">
    <location>
        <begin position="302"/>
        <end position="321"/>
    </location>
</feature>
<evidence type="ECO:0000313" key="8">
    <source>
        <dbReference type="EMBL" id="AHI22574.1"/>
    </source>
</evidence>
<evidence type="ECO:0000256" key="2">
    <source>
        <dbReference type="ARBA" id="ARBA00022475"/>
    </source>
</evidence>
<feature type="transmembrane region" description="Helical" evidence="6">
    <location>
        <begin position="152"/>
        <end position="171"/>
    </location>
</feature>
<dbReference type="PANTHER" id="PTHR34697">
    <property type="entry name" value="PHOSPHATIDYLGLYCEROL LYSYLTRANSFERASE"/>
    <property type="match status" value="1"/>
</dbReference>
<dbReference type="Pfam" id="PF09924">
    <property type="entry name" value="LPG_synthase_C"/>
    <property type="match status" value="1"/>
</dbReference>
<dbReference type="GO" id="GO:0055091">
    <property type="term" value="P:phospholipid homeostasis"/>
    <property type="evidence" value="ECO:0007669"/>
    <property type="project" value="TreeGrafter"/>
</dbReference>
<feature type="transmembrane region" description="Helical" evidence="6">
    <location>
        <begin position="233"/>
        <end position="252"/>
    </location>
</feature>
<feature type="transmembrane region" description="Helical" evidence="6">
    <location>
        <begin position="328"/>
        <end position="346"/>
    </location>
</feature>
<proteinExistence type="predicted"/>
<name>W5Y0W2_9CORY</name>
<dbReference type="Proteomes" id="UP000019222">
    <property type="component" value="Chromosome"/>
</dbReference>
<keyword evidence="3 6" id="KW-0812">Transmembrane</keyword>
<feature type="transmembrane region" description="Helical" evidence="6">
    <location>
        <begin position="73"/>
        <end position="101"/>
    </location>
</feature>
<feature type="transmembrane region" description="Helical" evidence="6">
    <location>
        <begin position="113"/>
        <end position="132"/>
    </location>
</feature>
<reference evidence="8 9" key="1">
    <citation type="submission" date="2013-02" db="EMBL/GenBank/DDBJ databases">
        <title>The complete genome sequence of Corynebacterium vitaeruminis DSM 20294.</title>
        <authorList>
            <person name="Ruckert C."/>
            <person name="Albersmeier A."/>
            <person name="Kalinowski J."/>
        </authorList>
    </citation>
    <scope>NUCLEOTIDE SEQUENCE [LARGE SCALE GENOMIC DNA]</scope>
    <source>
        <strain evidence="9">ATCC 10234</strain>
    </source>
</reference>
<evidence type="ECO:0000259" key="7">
    <source>
        <dbReference type="Pfam" id="PF09924"/>
    </source>
</evidence>
<dbReference type="GO" id="GO:0016755">
    <property type="term" value="F:aminoacyltransferase activity"/>
    <property type="evidence" value="ECO:0007669"/>
    <property type="project" value="TreeGrafter"/>
</dbReference>
<feature type="transmembrane region" description="Helical" evidence="6">
    <location>
        <begin position="32"/>
        <end position="53"/>
    </location>
</feature>
<keyword evidence="5 6" id="KW-0472">Membrane</keyword>
<dbReference type="PATRIC" id="fig|1224164.3.peg.1190"/>
<dbReference type="PANTHER" id="PTHR34697:SF2">
    <property type="entry name" value="PHOSPHATIDYLGLYCEROL LYSYLTRANSFERASE"/>
    <property type="match status" value="1"/>
</dbReference>
<keyword evidence="2" id="KW-1003">Cell membrane</keyword>
<dbReference type="AlphaFoldDB" id="W5Y0W2"/>
<keyword evidence="4 6" id="KW-1133">Transmembrane helix</keyword>
<dbReference type="InterPro" id="IPR051211">
    <property type="entry name" value="PG_lysyltransferase"/>
</dbReference>
<feature type="transmembrane region" description="Helical" evidence="6">
    <location>
        <begin position="358"/>
        <end position="381"/>
    </location>
</feature>
<dbReference type="EMBL" id="CP004353">
    <property type="protein sequence ID" value="AHI22574.1"/>
    <property type="molecule type" value="Genomic_DNA"/>
</dbReference>
<feature type="domain" description="Phosphatidylglycerol lysyltransferase C-terminal" evidence="7">
    <location>
        <begin position="501"/>
        <end position="800"/>
    </location>
</feature>
<dbReference type="eggNOG" id="COG2898">
    <property type="taxonomic scope" value="Bacteria"/>
</dbReference>
<dbReference type="STRING" id="1224164.B843_05945"/>
<evidence type="ECO:0000256" key="5">
    <source>
        <dbReference type="ARBA" id="ARBA00023136"/>
    </source>
</evidence>
<evidence type="ECO:0000256" key="1">
    <source>
        <dbReference type="ARBA" id="ARBA00004651"/>
    </source>
</evidence>
<gene>
    <name evidence="8" type="ORF">B843_05945</name>
</gene>
<dbReference type="GO" id="GO:0005886">
    <property type="term" value="C:plasma membrane"/>
    <property type="evidence" value="ECO:0007669"/>
    <property type="project" value="UniProtKB-SubCell"/>
</dbReference>
<dbReference type="HOGENOM" id="CLU_017891_0_0_11"/>
<sequence length="840" mass="93645">MEEKRRVVVPEKPTPEEIAEFRNRWIEPVWGVVRHAPVSFALLALMWVLFVVGGDSYEERRQAFGLHGHSNFFSLKLLASGATVGNLRGMLLASLAVVALAVPAERLMGSRRFGVVAVAAQVIVAPLVFAIAKLMVLLPIHQWTDELANERFLSPVTWIAATLAFSSAYAPLLWRRRIRIFLVSLSVTLVVYSGSLSDVAFLTASILGAVSGSLIHSRATLSPPKTYSVREARVIIAIIVGAVALGPIIAFINPHAAGPLSGISRLVWEPAMSAHEVGTICRVDPTSDSCREALAVSRQDGIGPFVANAMPLAVQLVFLLGLVRGRRFAWVGLLVIQFLTGLGIWLEADILQDEFGTSVTGSISLTTAVLPWLFTMVVLLWHRRRFQVRISAARVRRFWLQSAGALAVTAALWMLGGYALRSSYSPHLTWFLLADELPMRYLPPPLAAAAGVEFLPRTSLAWILLEWPGSLFWIYVVWKLWKLLMTTPDETALAHREKARELLKKGSGDHLSWMSVWNGNRYWFDEEAPGSYVAYRVKNGIALTLGGPICAPGHAPSDIADRFERFVDHQGWQTAWYSVDEDFAESRCERGWHKQHVAEESVLDTALCEFKGKKFQNVRTARNHAKKEGIEAVWTTWQEATPVLREKMVMLSEQWLNDKALPEMGFTLGTISELKDRDTRILLALDAEGRLHGMTSWLPAYKDGRIDGLVLDFMRRDSTGFRPVIEFLISEGMLEAKRLGYEWISLSGAPLARSENNEPTILDNALDKVGEQMEPLYGFRSLAASKNKFQPVHHAWYMCYKDELALPSIGLAVCGCYLPELRPRDAVSVVRTWAKAQQGE</sequence>
<dbReference type="KEGG" id="cvt:B843_05945"/>
<evidence type="ECO:0000256" key="3">
    <source>
        <dbReference type="ARBA" id="ARBA00022692"/>
    </source>
</evidence>
<evidence type="ECO:0000256" key="4">
    <source>
        <dbReference type="ARBA" id="ARBA00022989"/>
    </source>
</evidence>
<evidence type="ECO:0000256" key="6">
    <source>
        <dbReference type="SAM" id="Phobius"/>
    </source>
</evidence>
<dbReference type="InterPro" id="IPR024320">
    <property type="entry name" value="LPG_synthase_C"/>
</dbReference>
<feature type="transmembrane region" description="Helical" evidence="6">
    <location>
        <begin position="402"/>
        <end position="420"/>
    </location>
</feature>